<keyword evidence="4" id="KW-1185">Reference proteome</keyword>
<reference evidence="3 4" key="1">
    <citation type="submission" date="2024-01" db="EMBL/GenBank/DDBJ databases">
        <authorList>
            <person name="Allen C."/>
            <person name="Tagirdzhanova G."/>
        </authorList>
    </citation>
    <scope>NUCLEOTIDE SEQUENCE [LARGE SCALE GENOMIC DNA]</scope>
</reference>
<evidence type="ECO:0000313" key="3">
    <source>
        <dbReference type="EMBL" id="CAK7229082.1"/>
    </source>
</evidence>
<dbReference type="InterPro" id="IPR020471">
    <property type="entry name" value="AKR"/>
</dbReference>
<evidence type="ECO:0000256" key="1">
    <source>
        <dbReference type="ARBA" id="ARBA00023002"/>
    </source>
</evidence>
<dbReference type="Proteomes" id="UP001642482">
    <property type="component" value="Unassembled WGS sequence"/>
</dbReference>
<proteinExistence type="predicted"/>
<dbReference type="PIRSF" id="PIRSF000097">
    <property type="entry name" value="AKR"/>
    <property type="match status" value="1"/>
</dbReference>
<dbReference type="InterPro" id="IPR036812">
    <property type="entry name" value="NAD(P)_OxRdtase_dom_sf"/>
</dbReference>
<sequence>MAATHFTLNTGARIPALGLGTWQGTPGSTQAAVAHALSTGYTHIDCAFAYGNEDEVGRGLADAFSRGVKREDIFVTTKLWCTYHSRVEENLDKSLKSLGLEYVDLYLMHWPVAMNPDGKAGSHPLFPRLENGSIDIVRDWSYIQTWKAMEKLLSTGKVKAIGVANHSVKFLTDLLREATITPAVNQIENHPALPQQDIVDFCKEKGIHITAYSPLGSSGSPLVKAEPVLHLSEKHGVAPANILLSYHIARGSSVLAKSSNLDRISANKHIVDLDASDMKVLNDYSDELARTGKLKRYVDRDYGIDLGFPKI</sequence>
<evidence type="ECO:0000259" key="2">
    <source>
        <dbReference type="Pfam" id="PF00248"/>
    </source>
</evidence>
<dbReference type="SUPFAM" id="SSF51430">
    <property type="entry name" value="NAD(P)-linked oxidoreductase"/>
    <property type="match status" value="1"/>
</dbReference>
<comment type="caution">
    <text evidence="3">The sequence shown here is derived from an EMBL/GenBank/DDBJ whole genome shotgun (WGS) entry which is preliminary data.</text>
</comment>
<dbReference type="InterPro" id="IPR023210">
    <property type="entry name" value="NADP_OxRdtase_dom"/>
</dbReference>
<name>A0ABP0CBS4_9PEZI</name>
<protein>
    <submittedName>
        <fullName evidence="3">H/ACA snoRNP pseudouridylase subunit</fullName>
    </submittedName>
</protein>
<dbReference type="Pfam" id="PF00248">
    <property type="entry name" value="Aldo_ket_red"/>
    <property type="match status" value="1"/>
</dbReference>
<dbReference type="EMBL" id="CAWUHD010000084">
    <property type="protein sequence ID" value="CAK7229082.1"/>
    <property type="molecule type" value="Genomic_DNA"/>
</dbReference>
<gene>
    <name evidence="3" type="primary">GAR1_3</name>
    <name evidence="3" type="ORF">SEUCBS140593_007127</name>
</gene>
<accession>A0ABP0CBS4</accession>
<dbReference type="PRINTS" id="PR00069">
    <property type="entry name" value="ALDKETRDTASE"/>
</dbReference>
<dbReference type="PROSITE" id="PS00063">
    <property type="entry name" value="ALDOKETO_REDUCTASE_3"/>
    <property type="match status" value="1"/>
</dbReference>
<keyword evidence="1" id="KW-0560">Oxidoreductase</keyword>
<evidence type="ECO:0000313" key="4">
    <source>
        <dbReference type="Proteomes" id="UP001642482"/>
    </source>
</evidence>
<dbReference type="PANTHER" id="PTHR11732">
    <property type="entry name" value="ALDO/KETO REDUCTASE"/>
    <property type="match status" value="1"/>
</dbReference>
<organism evidence="3 4">
    <name type="scientific">Sporothrix eucalyptigena</name>
    <dbReference type="NCBI Taxonomy" id="1812306"/>
    <lineage>
        <taxon>Eukaryota</taxon>
        <taxon>Fungi</taxon>
        <taxon>Dikarya</taxon>
        <taxon>Ascomycota</taxon>
        <taxon>Pezizomycotina</taxon>
        <taxon>Sordariomycetes</taxon>
        <taxon>Sordariomycetidae</taxon>
        <taxon>Ophiostomatales</taxon>
        <taxon>Ophiostomataceae</taxon>
        <taxon>Sporothrix</taxon>
    </lineage>
</organism>
<feature type="domain" description="NADP-dependent oxidoreductase" evidence="2">
    <location>
        <begin position="17"/>
        <end position="281"/>
    </location>
</feature>
<dbReference type="Gene3D" id="3.20.20.100">
    <property type="entry name" value="NADP-dependent oxidoreductase domain"/>
    <property type="match status" value="1"/>
</dbReference>
<dbReference type="InterPro" id="IPR018170">
    <property type="entry name" value="Aldo/ket_reductase_CS"/>
</dbReference>